<dbReference type="InterPro" id="IPR003661">
    <property type="entry name" value="HisK_dim/P_dom"/>
</dbReference>
<dbReference type="PANTHER" id="PTHR45436:SF5">
    <property type="entry name" value="SENSOR HISTIDINE KINASE TRCS"/>
    <property type="match status" value="1"/>
</dbReference>
<dbReference type="InterPro" id="IPR036890">
    <property type="entry name" value="HATPase_C_sf"/>
</dbReference>
<dbReference type="CDD" id="cd00075">
    <property type="entry name" value="HATPase"/>
    <property type="match status" value="1"/>
</dbReference>
<dbReference type="OrthoDB" id="9786919at2"/>
<dbReference type="EC" id="2.7.13.3" evidence="3"/>
<evidence type="ECO:0000256" key="12">
    <source>
        <dbReference type="SAM" id="Phobius"/>
    </source>
</evidence>
<dbReference type="Proteomes" id="UP000268652">
    <property type="component" value="Unassembled WGS sequence"/>
</dbReference>
<protein>
    <recommendedName>
        <fullName evidence="3">histidine kinase</fullName>
        <ecNumber evidence="3">2.7.13.3</ecNumber>
    </recommendedName>
</protein>
<dbReference type="InterPro" id="IPR050428">
    <property type="entry name" value="TCS_sensor_his_kinase"/>
</dbReference>
<dbReference type="Gene3D" id="6.10.340.10">
    <property type="match status" value="1"/>
</dbReference>
<gene>
    <name evidence="16" type="ORF">D7318_07815</name>
    <name evidence="15" type="ORF">D7319_06960</name>
</gene>
<accession>A0A3A9WN43</accession>
<dbReference type="FunFam" id="1.10.287.130:FF:000001">
    <property type="entry name" value="Two-component sensor histidine kinase"/>
    <property type="match status" value="1"/>
</dbReference>
<dbReference type="AlphaFoldDB" id="A0A3A9WN43"/>
<comment type="subcellular location">
    <subcellularLocation>
        <location evidence="2">Cell membrane</location>
    </subcellularLocation>
</comment>
<dbReference type="InterPro" id="IPR003660">
    <property type="entry name" value="HAMP_dom"/>
</dbReference>
<dbReference type="GO" id="GO:0000155">
    <property type="term" value="F:phosphorelay sensor kinase activity"/>
    <property type="evidence" value="ECO:0007669"/>
    <property type="project" value="InterPro"/>
</dbReference>
<dbReference type="SUPFAM" id="SSF55874">
    <property type="entry name" value="ATPase domain of HSP90 chaperone/DNA topoisomerase II/histidine kinase"/>
    <property type="match status" value="1"/>
</dbReference>
<evidence type="ECO:0000256" key="5">
    <source>
        <dbReference type="ARBA" id="ARBA00022679"/>
    </source>
</evidence>
<evidence type="ECO:0000256" key="1">
    <source>
        <dbReference type="ARBA" id="ARBA00000085"/>
    </source>
</evidence>
<keyword evidence="8 12" id="KW-1133">Transmembrane helix</keyword>
<keyword evidence="17" id="KW-1185">Reference proteome</keyword>
<evidence type="ECO:0000313" key="16">
    <source>
        <dbReference type="EMBL" id="RKN25148.1"/>
    </source>
</evidence>
<dbReference type="EMBL" id="RBDY01000004">
    <property type="protein sequence ID" value="RKN25148.1"/>
    <property type="molecule type" value="Genomic_DNA"/>
</dbReference>
<keyword evidence="4" id="KW-0597">Phosphoprotein</keyword>
<evidence type="ECO:0000256" key="4">
    <source>
        <dbReference type="ARBA" id="ARBA00022553"/>
    </source>
</evidence>
<dbReference type="SMART" id="SM00304">
    <property type="entry name" value="HAMP"/>
    <property type="match status" value="1"/>
</dbReference>
<dbReference type="Gene3D" id="1.10.287.130">
    <property type="match status" value="1"/>
</dbReference>
<evidence type="ECO:0000313" key="18">
    <source>
        <dbReference type="Proteomes" id="UP000275024"/>
    </source>
</evidence>
<comment type="caution">
    <text evidence="15">The sequence shown here is derived from an EMBL/GenBank/DDBJ whole genome shotgun (WGS) entry which is preliminary data.</text>
</comment>
<keyword evidence="5" id="KW-0808">Transferase</keyword>
<dbReference type="Gene3D" id="3.30.565.10">
    <property type="entry name" value="Histidine kinase-like ATPase, C-terminal domain"/>
    <property type="match status" value="1"/>
</dbReference>
<feature type="domain" description="HAMP" evidence="14">
    <location>
        <begin position="194"/>
        <end position="247"/>
    </location>
</feature>
<name>A0A3A9WN43_9ACTN</name>
<keyword evidence="7 15" id="KW-0418">Kinase</keyword>
<evidence type="ECO:0000256" key="10">
    <source>
        <dbReference type="ARBA" id="ARBA00023136"/>
    </source>
</evidence>
<sequence length="516" mass="55035">MNDTLVTRLWRAAPMSLRGRLVLGVTVLATAAVLASQLIGYAVLRSWLLDRTDRQLTGFVPPSPAFLDARDGALPVSDEGLPNALPSDFQVHFYDASGRLLPRALAADDRPGPRLPDSADDLGLREGHPETVAAVGGDTDWRVLLDSGPDGLRAVVALPLDTVEDATSAFLWLGAALLVATVAALLALGRWVVRLGLLPLTRTERVAARIAAGNLDLRLPDTDPRTEVGRLGHVLDSMLDRLRTALAEREASEERLRRFVADAGHELRTPLTTIQGYAELARRGDRRSPDEIAEADRLILQNAQRMSLLVDDLHLLARLDREPSYRKAPVDLLSLAADAVSAAAVDGSSHPVDLGPLRDRADADDLELVGTLGDPHRLRQVLENLLSNARTHTPDGTPVHVRVGTATVGPATGGTERPGRVSSSPPLEAGTPVGVVEVADEGPGIPARHAEHVFERFYRVDPSRSRAHGGSGLGLAIAAAIAEGHGGRLELDTAPRAGSTFRLVVPLRPCDDDPVG</sequence>
<keyword evidence="9" id="KW-0902">Two-component regulatory system</keyword>
<dbReference type="InterPro" id="IPR005467">
    <property type="entry name" value="His_kinase_dom"/>
</dbReference>
<dbReference type="SMART" id="SM00387">
    <property type="entry name" value="HATPase_c"/>
    <property type="match status" value="1"/>
</dbReference>
<evidence type="ECO:0000259" key="14">
    <source>
        <dbReference type="PROSITE" id="PS50885"/>
    </source>
</evidence>
<feature type="region of interest" description="Disordered" evidence="11">
    <location>
        <begin position="408"/>
        <end position="429"/>
    </location>
</feature>
<evidence type="ECO:0000256" key="2">
    <source>
        <dbReference type="ARBA" id="ARBA00004236"/>
    </source>
</evidence>
<dbReference type="Pfam" id="PF00672">
    <property type="entry name" value="HAMP"/>
    <property type="match status" value="1"/>
</dbReference>
<dbReference type="PROSITE" id="PS50885">
    <property type="entry name" value="HAMP"/>
    <property type="match status" value="1"/>
</dbReference>
<dbReference type="PRINTS" id="PR00344">
    <property type="entry name" value="BCTRLSENSOR"/>
</dbReference>
<dbReference type="SUPFAM" id="SSF158472">
    <property type="entry name" value="HAMP domain-like"/>
    <property type="match status" value="1"/>
</dbReference>
<keyword evidence="6 12" id="KW-0812">Transmembrane</keyword>
<evidence type="ECO:0000256" key="6">
    <source>
        <dbReference type="ARBA" id="ARBA00022692"/>
    </source>
</evidence>
<dbReference type="InterPro" id="IPR004358">
    <property type="entry name" value="Sig_transdc_His_kin-like_C"/>
</dbReference>
<organism evidence="15 18">
    <name type="scientific">Streptomyces radicis</name>
    <dbReference type="NCBI Taxonomy" id="1750517"/>
    <lineage>
        <taxon>Bacteria</taxon>
        <taxon>Bacillati</taxon>
        <taxon>Actinomycetota</taxon>
        <taxon>Actinomycetes</taxon>
        <taxon>Kitasatosporales</taxon>
        <taxon>Streptomycetaceae</taxon>
        <taxon>Streptomyces</taxon>
    </lineage>
</organism>
<evidence type="ECO:0000256" key="7">
    <source>
        <dbReference type="ARBA" id="ARBA00022777"/>
    </source>
</evidence>
<dbReference type="EMBL" id="RBDX01000004">
    <property type="protein sequence ID" value="RKN10884.1"/>
    <property type="molecule type" value="Genomic_DNA"/>
</dbReference>
<proteinExistence type="predicted"/>
<evidence type="ECO:0000313" key="17">
    <source>
        <dbReference type="Proteomes" id="UP000268652"/>
    </source>
</evidence>
<feature type="transmembrane region" description="Helical" evidence="12">
    <location>
        <begin position="169"/>
        <end position="193"/>
    </location>
</feature>
<reference evidence="17 18" key="1">
    <citation type="submission" date="2018-09" db="EMBL/GenBank/DDBJ databases">
        <title>Streptomyces sp. nov. DS1-2, an endophytic actinomycete isolated from roots of Dendrobium scabrilingue.</title>
        <authorList>
            <person name="Kuncharoen N."/>
            <person name="Kudo T."/>
            <person name="Ohkuma M."/>
            <person name="Yuki M."/>
            <person name="Tanasupawat S."/>
        </authorList>
    </citation>
    <scope>NUCLEOTIDE SEQUENCE [LARGE SCALE GENOMIC DNA]</scope>
    <source>
        <strain evidence="15 18">AZ1-7</strain>
        <strain evidence="16 17">DS1-2</strain>
    </source>
</reference>
<keyword evidence="10 12" id="KW-0472">Membrane</keyword>
<dbReference type="InterPro" id="IPR036097">
    <property type="entry name" value="HisK_dim/P_sf"/>
</dbReference>
<dbReference type="SUPFAM" id="SSF47384">
    <property type="entry name" value="Homodimeric domain of signal transducing histidine kinase"/>
    <property type="match status" value="1"/>
</dbReference>
<dbReference type="PANTHER" id="PTHR45436">
    <property type="entry name" value="SENSOR HISTIDINE KINASE YKOH"/>
    <property type="match status" value="1"/>
</dbReference>
<evidence type="ECO:0000256" key="3">
    <source>
        <dbReference type="ARBA" id="ARBA00012438"/>
    </source>
</evidence>
<feature type="domain" description="Histidine kinase" evidence="13">
    <location>
        <begin position="262"/>
        <end position="509"/>
    </location>
</feature>
<dbReference type="InterPro" id="IPR003594">
    <property type="entry name" value="HATPase_dom"/>
</dbReference>
<dbReference type="Pfam" id="PF00512">
    <property type="entry name" value="HisKA"/>
    <property type="match status" value="1"/>
</dbReference>
<dbReference type="CDD" id="cd00082">
    <property type="entry name" value="HisKA"/>
    <property type="match status" value="1"/>
</dbReference>
<evidence type="ECO:0000256" key="8">
    <source>
        <dbReference type="ARBA" id="ARBA00022989"/>
    </source>
</evidence>
<feature type="transmembrane region" description="Helical" evidence="12">
    <location>
        <begin position="21"/>
        <end position="44"/>
    </location>
</feature>
<dbReference type="PROSITE" id="PS50109">
    <property type="entry name" value="HIS_KIN"/>
    <property type="match status" value="1"/>
</dbReference>
<comment type="catalytic activity">
    <reaction evidence="1">
        <text>ATP + protein L-histidine = ADP + protein N-phospho-L-histidine.</text>
        <dbReference type="EC" id="2.7.13.3"/>
    </reaction>
</comment>
<evidence type="ECO:0000256" key="11">
    <source>
        <dbReference type="SAM" id="MobiDB-lite"/>
    </source>
</evidence>
<dbReference type="GO" id="GO:0005886">
    <property type="term" value="C:plasma membrane"/>
    <property type="evidence" value="ECO:0007669"/>
    <property type="project" value="UniProtKB-SubCell"/>
</dbReference>
<dbReference type="CDD" id="cd06225">
    <property type="entry name" value="HAMP"/>
    <property type="match status" value="1"/>
</dbReference>
<evidence type="ECO:0000259" key="13">
    <source>
        <dbReference type="PROSITE" id="PS50109"/>
    </source>
</evidence>
<evidence type="ECO:0000256" key="9">
    <source>
        <dbReference type="ARBA" id="ARBA00023012"/>
    </source>
</evidence>
<dbReference type="Pfam" id="PF02518">
    <property type="entry name" value="HATPase_c"/>
    <property type="match status" value="1"/>
</dbReference>
<dbReference type="Proteomes" id="UP000275024">
    <property type="component" value="Unassembled WGS sequence"/>
</dbReference>
<dbReference type="SMART" id="SM00388">
    <property type="entry name" value="HisKA"/>
    <property type="match status" value="1"/>
</dbReference>
<dbReference type="RefSeq" id="WP_120696154.1">
    <property type="nucleotide sequence ID" value="NZ_RBDX01000004.1"/>
</dbReference>
<evidence type="ECO:0000313" key="15">
    <source>
        <dbReference type="EMBL" id="RKN10884.1"/>
    </source>
</evidence>